<reference evidence="2 3" key="1">
    <citation type="submission" date="2017-04" db="EMBL/GenBank/DDBJ databases">
        <title>Draft genome sequence of Zooshikella ganghwensis VG4 isolated from Red Sea sediments.</title>
        <authorList>
            <person name="Rehman Z."/>
            <person name="Alam I."/>
            <person name="Kamau A."/>
            <person name="Bajic V."/>
            <person name="Leiknes T."/>
        </authorList>
    </citation>
    <scope>NUCLEOTIDE SEQUENCE [LARGE SCALE GENOMIC DNA]</scope>
    <source>
        <strain evidence="2 3">VG4</strain>
    </source>
</reference>
<comment type="caution">
    <text evidence="2">The sequence shown here is derived from an EMBL/GenBank/DDBJ whole genome shotgun (WGS) entry which is preliminary data.</text>
</comment>
<organism evidence="2 3">
    <name type="scientific">Zooshikella ganghwensis</name>
    <dbReference type="NCBI Taxonomy" id="202772"/>
    <lineage>
        <taxon>Bacteria</taxon>
        <taxon>Pseudomonadati</taxon>
        <taxon>Pseudomonadota</taxon>
        <taxon>Gammaproteobacteria</taxon>
        <taxon>Oceanospirillales</taxon>
        <taxon>Zooshikellaceae</taxon>
        <taxon>Zooshikella</taxon>
    </lineage>
</organism>
<dbReference type="Gene3D" id="1.10.260.40">
    <property type="entry name" value="lambda repressor-like DNA-binding domains"/>
    <property type="match status" value="1"/>
</dbReference>
<dbReference type="RefSeq" id="WP_112477595.1">
    <property type="nucleotide sequence ID" value="NZ_NDXW01000012.1"/>
</dbReference>
<dbReference type="EMBL" id="NDXW01000012">
    <property type="protein sequence ID" value="RDH41185.1"/>
    <property type="molecule type" value="Genomic_DNA"/>
</dbReference>
<proteinExistence type="predicted"/>
<dbReference type="GO" id="GO:0003677">
    <property type="term" value="F:DNA binding"/>
    <property type="evidence" value="ECO:0007669"/>
    <property type="project" value="InterPro"/>
</dbReference>
<dbReference type="Proteomes" id="UP000257039">
    <property type="component" value="Unassembled WGS sequence"/>
</dbReference>
<dbReference type="InterPro" id="IPR001387">
    <property type="entry name" value="Cro/C1-type_HTH"/>
</dbReference>
<protein>
    <submittedName>
        <fullName evidence="2">Helix-turn-helix domain-containing protein</fullName>
    </submittedName>
</protein>
<evidence type="ECO:0000313" key="2">
    <source>
        <dbReference type="EMBL" id="RDH41185.1"/>
    </source>
</evidence>
<accession>A0A4P9VDP0</accession>
<dbReference type="AlphaFoldDB" id="A0A4P9VDP0"/>
<name>A0A4P9VDP0_9GAMM</name>
<keyword evidence="3" id="KW-1185">Reference proteome</keyword>
<dbReference type="InterPro" id="IPR010982">
    <property type="entry name" value="Lambda_DNA-bd_dom_sf"/>
</dbReference>
<feature type="domain" description="HTH cro/C1-type" evidence="1">
    <location>
        <begin position="17"/>
        <end position="49"/>
    </location>
</feature>
<dbReference type="Pfam" id="PF01381">
    <property type="entry name" value="HTH_3"/>
    <property type="match status" value="1"/>
</dbReference>
<sequence length="57" mass="6449">MSFKIAGNEMTSEEFAAARLMLDLSRNELALLLGLSSKQVHNIERGKQEAQNRQYLP</sequence>
<dbReference type="SUPFAM" id="SSF47413">
    <property type="entry name" value="lambda repressor-like DNA-binding domains"/>
    <property type="match status" value="1"/>
</dbReference>
<dbReference type="CDD" id="cd00093">
    <property type="entry name" value="HTH_XRE"/>
    <property type="match status" value="1"/>
</dbReference>
<evidence type="ECO:0000313" key="3">
    <source>
        <dbReference type="Proteomes" id="UP000257039"/>
    </source>
</evidence>
<gene>
    <name evidence="2" type="ORF">B9G39_29730</name>
</gene>
<evidence type="ECO:0000259" key="1">
    <source>
        <dbReference type="Pfam" id="PF01381"/>
    </source>
</evidence>